<feature type="domain" description="Tape measure protein N-terminal" evidence="2">
    <location>
        <begin position="59"/>
        <end position="249"/>
    </location>
</feature>
<keyword evidence="4" id="KW-1185">Reference proteome</keyword>
<dbReference type="STRING" id="429727.VE26_05600"/>
<dbReference type="NCBIfam" id="TIGR02675">
    <property type="entry name" value="tape_meas_nterm"/>
    <property type="match status" value="1"/>
</dbReference>
<dbReference type="Proteomes" id="UP000033649">
    <property type="component" value="Unassembled WGS sequence"/>
</dbReference>
<dbReference type="Pfam" id="PF20155">
    <property type="entry name" value="TMP_3"/>
    <property type="match status" value="1"/>
</dbReference>
<keyword evidence="1" id="KW-0812">Transmembrane</keyword>
<evidence type="ECO:0000259" key="2">
    <source>
        <dbReference type="Pfam" id="PF20155"/>
    </source>
</evidence>
<feature type="transmembrane region" description="Helical" evidence="1">
    <location>
        <begin position="297"/>
        <end position="326"/>
    </location>
</feature>
<gene>
    <name evidence="3" type="ORF">VE26_05600</name>
</gene>
<comment type="caution">
    <text evidence="3">The sequence shown here is derived from an EMBL/GenBank/DDBJ whole genome shotgun (WGS) entry which is preliminary data.</text>
</comment>
<dbReference type="OrthoDB" id="38641at2"/>
<name>A0A0F5FLG3_9HYPH</name>
<accession>A0A0F5FLG3</accession>
<proteinExistence type="predicted"/>
<dbReference type="InterPro" id="IPR013491">
    <property type="entry name" value="Tape_meas_N"/>
</dbReference>
<sequence>MTEIATLGLRIVSDDVPRATTRLKEFEGQADRTEKRAAAMGAVVGRALGVIGAALSVRELAGYADAWSDMQSRVGAAIKDMDAAPAMMQRMVDLANASYSPLDQTVAVYSRNVGVLRDLGRNAAEAADFTEALNHALVVTATRGERAASVQNALSKAMAVGKLQADGLETVLANGGRVAEALAAELNTTVSGLRSLASQGKITGDVISSAMIDRLGELRAEAAEMPATIGDAFTRLQTNLTAFIGTMDKTYGVSARVSEAIMFLAGNIENAVPVVAGLATVIAVSLLPALGSTTMAVAALTAALLANPFIWVALAAGGAVAAYLFLTSAVREAEGAIRSANDAYASNATAMEASMNASGGYTAALRNQVAMQVEAAKSAITLAEAEWAAAASRAQAFRKFFGFGFEPLDFDANVKSMNIRVMDEALAKLQSQLATIDANIIDSPIVPMLEGVGTAAAAANDNVKTLGTTLTDAARSASQEWEFYRATFSGFSGDLKRGLKEGQSFWEALGNAGANALDKIADRALSMAANGIFDMIFGAAMGGIGGNSLGGGWGVAGGFGKPGIFGIPGMATGGTVGRAGLSWVGENGPELLRLPRGAEVIPNGPSLSMAANQNPGPQRVQLEVSLSVDESGNIVPLMRQVAGQVADMRVDYNNRKVMPRMINDMKGNSMVVNG</sequence>
<keyword evidence="1" id="KW-1133">Transmembrane helix</keyword>
<reference evidence="3 4" key="1">
    <citation type="submission" date="2015-03" db="EMBL/GenBank/DDBJ databases">
        <authorList>
            <person name="Hassan Y."/>
            <person name="Lepp D."/>
            <person name="Li X.-Z."/>
            <person name="Zhou T."/>
        </authorList>
    </citation>
    <scope>NUCLEOTIDE SEQUENCE [LARGE SCALE GENOMIC DNA]</scope>
    <source>
        <strain evidence="3 4">IPL18</strain>
    </source>
</reference>
<dbReference type="EMBL" id="JZEY01000054">
    <property type="protein sequence ID" value="KKB09410.1"/>
    <property type="molecule type" value="Genomic_DNA"/>
</dbReference>
<dbReference type="RefSeq" id="WP_046104103.1">
    <property type="nucleotide sequence ID" value="NZ_JZEY01000054.1"/>
</dbReference>
<feature type="transmembrane region" description="Helical" evidence="1">
    <location>
        <begin position="271"/>
        <end position="290"/>
    </location>
</feature>
<protein>
    <recommendedName>
        <fullName evidence="2">Tape measure protein N-terminal domain-containing protein</fullName>
    </recommendedName>
</protein>
<dbReference type="PATRIC" id="fig|429727.3.peg.1158"/>
<evidence type="ECO:0000256" key="1">
    <source>
        <dbReference type="SAM" id="Phobius"/>
    </source>
</evidence>
<evidence type="ECO:0000313" key="4">
    <source>
        <dbReference type="Proteomes" id="UP000033649"/>
    </source>
</evidence>
<organism evidence="3 4">
    <name type="scientific">Devosia chinhatensis</name>
    <dbReference type="NCBI Taxonomy" id="429727"/>
    <lineage>
        <taxon>Bacteria</taxon>
        <taxon>Pseudomonadati</taxon>
        <taxon>Pseudomonadota</taxon>
        <taxon>Alphaproteobacteria</taxon>
        <taxon>Hyphomicrobiales</taxon>
        <taxon>Devosiaceae</taxon>
        <taxon>Devosia</taxon>
    </lineage>
</organism>
<evidence type="ECO:0000313" key="3">
    <source>
        <dbReference type="EMBL" id="KKB09410.1"/>
    </source>
</evidence>
<dbReference type="AlphaFoldDB" id="A0A0F5FLG3"/>
<keyword evidence="1" id="KW-0472">Membrane</keyword>